<evidence type="ECO:0000256" key="1">
    <source>
        <dbReference type="SAM" id="SignalP"/>
    </source>
</evidence>
<name>A0A0C2A217_9BACT</name>
<dbReference type="RefSeq" id="WP_052548238.1">
    <property type="nucleotide sequence ID" value="NZ_JMCC02000023.1"/>
</dbReference>
<reference evidence="2 3" key="1">
    <citation type="submission" date="2014-12" db="EMBL/GenBank/DDBJ databases">
        <title>Genome assembly of Enhygromyxa salina DSM 15201.</title>
        <authorList>
            <person name="Sharma G."/>
            <person name="Subramanian S."/>
        </authorList>
    </citation>
    <scope>NUCLEOTIDE SEQUENCE [LARGE SCALE GENOMIC DNA]</scope>
    <source>
        <strain evidence="2 3">DSM 15201</strain>
    </source>
</reference>
<dbReference type="Proteomes" id="UP000031599">
    <property type="component" value="Unassembled WGS sequence"/>
</dbReference>
<keyword evidence="1" id="KW-0732">Signal</keyword>
<evidence type="ECO:0008006" key="4">
    <source>
        <dbReference type="Google" id="ProtNLM"/>
    </source>
</evidence>
<accession>A0A0C2A217</accession>
<feature type="chain" id="PRO_5002157712" description="Lipoprotein" evidence="1">
    <location>
        <begin position="23"/>
        <end position="162"/>
    </location>
</feature>
<comment type="caution">
    <text evidence="2">The sequence shown here is derived from an EMBL/GenBank/DDBJ whole genome shotgun (WGS) entry which is preliminary data.</text>
</comment>
<organism evidence="2 3">
    <name type="scientific">Enhygromyxa salina</name>
    <dbReference type="NCBI Taxonomy" id="215803"/>
    <lineage>
        <taxon>Bacteria</taxon>
        <taxon>Pseudomonadati</taxon>
        <taxon>Myxococcota</taxon>
        <taxon>Polyangia</taxon>
        <taxon>Nannocystales</taxon>
        <taxon>Nannocystaceae</taxon>
        <taxon>Enhygromyxa</taxon>
    </lineage>
</organism>
<evidence type="ECO:0000313" key="2">
    <source>
        <dbReference type="EMBL" id="KIG17443.1"/>
    </source>
</evidence>
<dbReference type="PROSITE" id="PS51257">
    <property type="entry name" value="PROKAR_LIPOPROTEIN"/>
    <property type="match status" value="1"/>
</dbReference>
<feature type="signal peptide" evidence="1">
    <location>
        <begin position="1"/>
        <end position="22"/>
    </location>
</feature>
<dbReference type="EMBL" id="JMCC02000023">
    <property type="protein sequence ID" value="KIG17443.1"/>
    <property type="molecule type" value="Genomic_DNA"/>
</dbReference>
<dbReference type="AlphaFoldDB" id="A0A0C2A217"/>
<sequence>MRIARALFLPLVLLGAACGDGAGDIEPRDGAWSYMGSAAVDDTCMLDELTVDMPGTFTITNNGDGTFTVNDTQNMFDCTIDGSSFSCPSRLAGENDIGAQFSLDAVVRYNVSASGSFESETQMSGRQTVVVNCDGADCASFEALVMVTTPCGWAQDFTASAK</sequence>
<proteinExistence type="predicted"/>
<protein>
    <recommendedName>
        <fullName evidence="4">Lipoprotein</fullName>
    </recommendedName>
</protein>
<gene>
    <name evidence="2" type="ORF">DB30_03144</name>
</gene>
<evidence type="ECO:0000313" key="3">
    <source>
        <dbReference type="Proteomes" id="UP000031599"/>
    </source>
</evidence>